<accession>A0ABY7FE03</accession>
<proteinExistence type="predicted"/>
<organism evidence="1 2">
    <name type="scientific">Mya arenaria</name>
    <name type="common">Soft-shell clam</name>
    <dbReference type="NCBI Taxonomy" id="6604"/>
    <lineage>
        <taxon>Eukaryota</taxon>
        <taxon>Metazoa</taxon>
        <taxon>Spiralia</taxon>
        <taxon>Lophotrochozoa</taxon>
        <taxon>Mollusca</taxon>
        <taxon>Bivalvia</taxon>
        <taxon>Autobranchia</taxon>
        <taxon>Heteroconchia</taxon>
        <taxon>Euheterodonta</taxon>
        <taxon>Imparidentia</taxon>
        <taxon>Neoheterodontei</taxon>
        <taxon>Myida</taxon>
        <taxon>Myoidea</taxon>
        <taxon>Myidae</taxon>
        <taxon>Mya</taxon>
    </lineage>
</organism>
<reference evidence="1" key="1">
    <citation type="submission" date="2022-11" db="EMBL/GenBank/DDBJ databases">
        <title>Centuries of genome instability and evolution in soft-shell clam transmissible cancer (bioRxiv).</title>
        <authorList>
            <person name="Hart S.F.M."/>
            <person name="Yonemitsu M.A."/>
            <person name="Giersch R.M."/>
            <person name="Beal B.F."/>
            <person name="Arriagada G."/>
            <person name="Davis B.W."/>
            <person name="Ostrander E.A."/>
            <person name="Goff S.P."/>
            <person name="Metzger M.J."/>
        </authorList>
    </citation>
    <scope>NUCLEOTIDE SEQUENCE</scope>
    <source>
        <strain evidence="1">MELC-2E11</strain>
        <tissue evidence="1">Siphon/mantle</tissue>
    </source>
</reference>
<gene>
    <name evidence="1" type="ORF">MAR_002148</name>
</gene>
<dbReference type="Pfam" id="PF15112">
    <property type="entry name" value="DUF4559"/>
    <property type="match status" value="1"/>
</dbReference>
<sequence length="796" mass="91476">MLRPGRKFPENQRSIQALLALQIINEPICNIVERQFETLRLLWLKDAELKGSPCVSCETQNLVQCPTKSICYGTPCIYHDTPERQTRACQSLSKSCEYFKTQIINSHRSRTPNWRRTDAKLWSKNATEIAKCFLPQLKGKKTYSAGDVIDSLSLLHILRNCTHFQDYFSFDVTGNKNVLSQTIKIVRKVQYSLAVKISKNQLDCLFRCLRMLLKDGKYLGHDFMALCALGQLETIEKEKMNTNWIYERSLLFHPQRETKSVSAFTTAVKRLKSDPSLNSRPNSATIGHTENQQAYEYCMKRIQMALSKWSCTEKVYNGKFELFASKVEYLETLLGNSCHTERKAVSDILRTVGSPVLLIVSSSDQDKVERFCNQITGYEEERKNVCVAIVSDRNPLDEPHTVQTSWGFLRRCSYISTLRADVDELFESFIFNIYETNLHLYFKRKDVTERIEQEMINEALTLFKRFKIEIPPWLEEFGRRLQDKESTRRLVSSFTPALRRFRDLPFVFDCVPRTDHMVIKLMETEVDEEKSQHARNVKKILNECKLSEEQYRITFVTVTKYADYKYKSGDEVQVKDRTGTMSGFAKMNDSKKDELVAIFSNHVAEETNPESKTFSTTLNMQKDNVGEILLRPKGDLKADVAIAKIHPCKVSDCDKKFRDEKGKRLYAVPLTEAELDDSTYERVHFWGAKTKPGIGQIQEVGVLHEGGRNHIYINGTSENCNDWQKGDSGAMILKEKHRSESTLKAVGTFMGQTCDEDEGQKYIATPLHLGLAVLSETYNATFSLFGKDAEDHENSP</sequence>
<dbReference type="Proteomes" id="UP001164746">
    <property type="component" value="Chromosome 11"/>
</dbReference>
<dbReference type="EMBL" id="CP111022">
    <property type="protein sequence ID" value="WAR20310.1"/>
    <property type="molecule type" value="Genomic_DNA"/>
</dbReference>
<keyword evidence="2" id="KW-1185">Reference proteome</keyword>
<dbReference type="InterPro" id="IPR027897">
    <property type="entry name" value="DUF4559"/>
</dbReference>
<evidence type="ECO:0000313" key="2">
    <source>
        <dbReference type="Proteomes" id="UP001164746"/>
    </source>
</evidence>
<name>A0ABY7FE03_MYAAR</name>
<evidence type="ECO:0000313" key="1">
    <source>
        <dbReference type="EMBL" id="WAR20310.1"/>
    </source>
</evidence>
<protein>
    <submittedName>
        <fullName evidence="1">Uncharacterized protein</fullName>
    </submittedName>
</protein>